<organism evidence="1 2">
    <name type="scientific">Limnospira platensis NIES-46</name>
    <dbReference type="NCBI Taxonomy" id="1236695"/>
    <lineage>
        <taxon>Bacteria</taxon>
        <taxon>Bacillati</taxon>
        <taxon>Cyanobacteriota</taxon>
        <taxon>Cyanophyceae</taxon>
        <taxon>Oscillatoriophycideae</taxon>
        <taxon>Oscillatoriales</taxon>
        <taxon>Sirenicapillariaceae</taxon>
        <taxon>Limnospira</taxon>
    </lineage>
</organism>
<dbReference type="Proteomes" id="UP000326169">
    <property type="component" value="Unassembled WGS sequence"/>
</dbReference>
<dbReference type="GeneID" id="301683265"/>
<proteinExistence type="predicted"/>
<protein>
    <submittedName>
        <fullName evidence="1">Uncharacterized protein</fullName>
    </submittedName>
</protein>
<evidence type="ECO:0000313" key="2">
    <source>
        <dbReference type="Proteomes" id="UP000326169"/>
    </source>
</evidence>
<evidence type="ECO:0000313" key="1">
    <source>
        <dbReference type="EMBL" id="GCE94366.1"/>
    </source>
</evidence>
<reference evidence="1 2" key="1">
    <citation type="journal article" date="2019" name="J Genomics">
        <title>The Draft Genome of a Hydrogen-producing Cyanobacterium, Arthrospira platensis NIES-46.</title>
        <authorList>
            <person name="Suzuki S."/>
            <person name="Yamaguchi H."/>
            <person name="Kawachi M."/>
        </authorList>
    </citation>
    <scope>NUCLEOTIDE SEQUENCE [LARGE SCALE GENOMIC DNA]</scope>
    <source>
        <strain evidence="1 2">NIES-46</strain>
    </source>
</reference>
<comment type="caution">
    <text evidence="1">The sequence shown here is derived from an EMBL/GenBank/DDBJ whole genome shotgun (WGS) entry which is preliminary data.</text>
</comment>
<dbReference type="EMBL" id="BIMW01000094">
    <property type="protein sequence ID" value="GCE94366.1"/>
    <property type="molecule type" value="Genomic_DNA"/>
</dbReference>
<name>A0A5M3T979_LIMPL</name>
<dbReference type="RefSeq" id="WP_006667936.1">
    <property type="nucleotide sequence ID" value="NZ_BIMW01000094.1"/>
</dbReference>
<accession>A0A5M3T979</accession>
<gene>
    <name evidence="1" type="ORF">NIES46_24210</name>
</gene>
<keyword evidence="2" id="KW-1185">Reference proteome</keyword>
<sequence length="76" mass="8693">MMKPTTFGQPGVVAPQLWEVPFNLPQVAVSRQLLLSRQLLAITKIAESFIDRDRAYLIIRRHEFRVSLFGPPNETS</sequence>